<feature type="domain" description="RING-type" evidence="3">
    <location>
        <begin position="260"/>
        <end position="306"/>
    </location>
</feature>
<dbReference type="EMBL" id="MPUH01000028">
    <property type="protein sequence ID" value="OMJ94328.1"/>
    <property type="molecule type" value="Genomic_DNA"/>
</dbReference>
<feature type="region of interest" description="Disordered" evidence="2">
    <location>
        <begin position="1"/>
        <end position="33"/>
    </location>
</feature>
<evidence type="ECO:0000313" key="5">
    <source>
        <dbReference type="Proteomes" id="UP000187209"/>
    </source>
</evidence>
<evidence type="ECO:0000256" key="1">
    <source>
        <dbReference type="PROSITE-ProRule" id="PRU00175"/>
    </source>
</evidence>
<dbReference type="Proteomes" id="UP000187209">
    <property type="component" value="Unassembled WGS sequence"/>
</dbReference>
<keyword evidence="5" id="KW-1185">Reference proteome</keyword>
<dbReference type="InterPro" id="IPR001841">
    <property type="entry name" value="Znf_RING"/>
</dbReference>
<keyword evidence="1" id="KW-0862">Zinc</keyword>
<comment type="caution">
    <text evidence="4">The sequence shown here is derived from an EMBL/GenBank/DDBJ whole genome shotgun (WGS) entry which is preliminary data.</text>
</comment>
<dbReference type="InterPro" id="IPR013083">
    <property type="entry name" value="Znf_RING/FYVE/PHD"/>
</dbReference>
<keyword evidence="1" id="KW-0479">Metal-binding</keyword>
<name>A0A1R2CZ91_9CILI</name>
<evidence type="ECO:0000313" key="4">
    <source>
        <dbReference type="EMBL" id="OMJ94328.1"/>
    </source>
</evidence>
<dbReference type="SUPFAM" id="SSF57850">
    <property type="entry name" value="RING/U-box"/>
    <property type="match status" value="1"/>
</dbReference>
<keyword evidence="1" id="KW-0863">Zinc-finger</keyword>
<evidence type="ECO:0000259" key="3">
    <source>
        <dbReference type="PROSITE" id="PS50089"/>
    </source>
</evidence>
<accession>A0A1R2CZ91</accession>
<dbReference type="GO" id="GO:0008270">
    <property type="term" value="F:zinc ion binding"/>
    <property type="evidence" value="ECO:0007669"/>
    <property type="project" value="UniProtKB-KW"/>
</dbReference>
<dbReference type="Gene3D" id="3.30.40.10">
    <property type="entry name" value="Zinc/RING finger domain, C3HC4 (zinc finger)"/>
    <property type="match status" value="1"/>
</dbReference>
<proteinExistence type="predicted"/>
<evidence type="ECO:0000256" key="2">
    <source>
        <dbReference type="SAM" id="MobiDB-lite"/>
    </source>
</evidence>
<dbReference type="SMART" id="SM00184">
    <property type="entry name" value="RING"/>
    <property type="match status" value="3"/>
</dbReference>
<dbReference type="PROSITE" id="PS50089">
    <property type="entry name" value="ZF_RING_2"/>
    <property type="match status" value="1"/>
</dbReference>
<dbReference type="AlphaFoldDB" id="A0A1R2CZ91"/>
<protein>
    <recommendedName>
        <fullName evidence="3">RING-type domain-containing protein</fullName>
    </recommendedName>
</protein>
<gene>
    <name evidence="4" type="ORF">SteCoe_2528</name>
</gene>
<sequence>MEGARSDNSSDEEIEIITTNKGLPVNKGLGMREPRINTQIRKVPVPKNDVKIEAGNQSRENKEFDVKIIDKSQITKSNPSIEMKKPQIKSKEELSKEQELAENNKETIEVKFEIKKTIQDTVLPETHPAIIPKIIGKTISGPALKPEPSKSDLITENIRQSHISTNDKKSSSSVIFKSGMLNPKNILIPATISPNIAIKRIPAEELSKVLSNIINHLIPLIDINKVFLNQSQILDEIDKIAFSNCEDAHQLLEQLKSYQCNNCQSESLKIQLSCKHSFCESCTNSFQIVPSIENTSQSTLLCPICTKPITENEFNLLFPQNNQRILAVENEFLLEKLNTQGFLKCRICNKNKSKFYNTCCYHMCRDCLAENIRLKKFNCSICNTSFTHIEDILYDMVLCDNCNVKGYYIGDYMKAIEGGKCTLCSLCLNKSLNQGMCQKCGKKVSKIEKLEISDFLFTKCEVCNEEVFRGHANFNTCCGSIICVSCLRGDGVCMKCGYREIDS</sequence>
<reference evidence="4 5" key="1">
    <citation type="submission" date="2016-11" db="EMBL/GenBank/DDBJ databases">
        <title>The macronuclear genome of Stentor coeruleus: a giant cell with tiny introns.</title>
        <authorList>
            <person name="Slabodnick M."/>
            <person name="Ruby J.G."/>
            <person name="Reiff S.B."/>
            <person name="Swart E.C."/>
            <person name="Gosai S."/>
            <person name="Prabakaran S."/>
            <person name="Witkowska E."/>
            <person name="Larue G.E."/>
            <person name="Fisher S."/>
            <person name="Freeman R.M."/>
            <person name="Gunawardena J."/>
            <person name="Chu W."/>
            <person name="Stover N.A."/>
            <person name="Gregory B.D."/>
            <person name="Nowacki M."/>
            <person name="Derisi J."/>
            <person name="Roy S.W."/>
            <person name="Marshall W.F."/>
            <person name="Sood P."/>
        </authorList>
    </citation>
    <scope>NUCLEOTIDE SEQUENCE [LARGE SCALE GENOMIC DNA]</scope>
    <source>
        <strain evidence="4">WM001</strain>
    </source>
</reference>
<organism evidence="4 5">
    <name type="scientific">Stentor coeruleus</name>
    <dbReference type="NCBI Taxonomy" id="5963"/>
    <lineage>
        <taxon>Eukaryota</taxon>
        <taxon>Sar</taxon>
        <taxon>Alveolata</taxon>
        <taxon>Ciliophora</taxon>
        <taxon>Postciliodesmatophora</taxon>
        <taxon>Heterotrichea</taxon>
        <taxon>Heterotrichida</taxon>
        <taxon>Stentoridae</taxon>
        <taxon>Stentor</taxon>
    </lineage>
</organism>
<dbReference type="OrthoDB" id="327406at2759"/>